<dbReference type="EMBL" id="GGMR01004552">
    <property type="protein sequence ID" value="MBY17171.1"/>
    <property type="molecule type" value="Transcribed_RNA"/>
</dbReference>
<dbReference type="Gene3D" id="1.20.1250.20">
    <property type="entry name" value="MFS general substrate transporter like domains"/>
    <property type="match status" value="1"/>
</dbReference>
<evidence type="ECO:0000256" key="6">
    <source>
        <dbReference type="SAM" id="Phobius"/>
    </source>
</evidence>
<proteinExistence type="inferred from homology"/>
<comment type="subcellular location">
    <subcellularLocation>
        <location evidence="1">Membrane</location>
        <topology evidence="1">Multi-pass membrane protein</topology>
    </subcellularLocation>
</comment>
<feature type="transmembrane region" description="Helical" evidence="6">
    <location>
        <begin position="15"/>
        <end position="34"/>
    </location>
</feature>
<dbReference type="PANTHER" id="PTHR16172:SF30">
    <property type="entry name" value="SUGAR BABY, ISOFORM C"/>
    <property type="match status" value="1"/>
</dbReference>
<dbReference type="GO" id="GO:0016020">
    <property type="term" value="C:membrane"/>
    <property type="evidence" value="ECO:0007669"/>
    <property type="project" value="UniProtKB-SubCell"/>
</dbReference>
<dbReference type="InterPro" id="IPR036259">
    <property type="entry name" value="MFS_trans_sf"/>
</dbReference>
<keyword evidence="3 6" id="KW-0812">Transmembrane</keyword>
<gene>
    <name evidence="8" type="ORF">g.9864</name>
</gene>
<dbReference type="InterPro" id="IPR024989">
    <property type="entry name" value="MFS_assoc_dom"/>
</dbReference>
<sequence length="148" mass="16663">MPHFQINKKLLPMKMHYFLAMAGLAPIIPFLSTMSRQRGYSTVIVGLIFTILPLPALLVRPAIGIITDKYKCYKSAIIFNIVVMSIFISMLMFIPGSVVKTEINDENVIKSPLFWLFFSTIILLNTGSSARTNLEDTMCINLLGENIF</sequence>
<organism evidence="8">
    <name type="scientific">Schizaphis graminum</name>
    <name type="common">Green bug aphid</name>
    <dbReference type="NCBI Taxonomy" id="13262"/>
    <lineage>
        <taxon>Eukaryota</taxon>
        <taxon>Metazoa</taxon>
        <taxon>Ecdysozoa</taxon>
        <taxon>Arthropoda</taxon>
        <taxon>Hexapoda</taxon>
        <taxon>Insecta</taxon>
        <taxon>Pterygota</taxon>
        <taxon>Neoptera</taxon>
        <taxon>Paraneoptera</taxon>
        <taxon>Hemiptera</taxon>
        <taxon>Sternorrhyncha</taxon>
        <taxon>Aphidomorpha</taxon>
        <taxon>Aphidoidea</taxon>
        <taxon>Aphididae</taxon>
        <taxon>Aphidini</taxon>
        <taxon>Schizaphis</taxon>
    </lineage>
</organism>
<feature type="transmembrane region" description="Helical" evidence="6">
    <location>
        <begin position="114"/>
        <end position="134"/>
    </location>
</feature>
<comment type="similarity">
    <text evidence="2">Belongs to the major facilitator superfamily. MFSD6 family.</text>
</comment>
<feature type="transmembrane region" description="Helical" evidence="6">
    <location>
        <begin position="40"/>
        <end position="63"/>
    </location>
</feature>
<feature type="transmembrane region" description="Helical" evidence="6">
    <location>
        <begin position="75"/>
        <end position="94"/>
    </location>
</feature>
<name>A0A2S2NJ07_SCHGA</name>
<keyword evidence="4 6" id="KW-1133">Transmembrane helix</keyword>
<dbReference type="Pfam" id="PF12832">
    <property type="entry name" value="MFS_1_like"/>
    <property type="match status" value="1"/>
</dbReference>
<evidence type="ECO:0000259" key="7">
    <source>
        <dbReference type="Pfam" id="PF12832"/>
    </source>
</evidence>
<evidence type="ECO:0000256" key="2">
    <source>
        <dbReference type="ARBA" id="ARBA00005241"/>
    </source>
</evidence>
<evidence type="ECO:0000256" key="3">
    <source>
        <dbReference type="ARBA" id="ARBA00022692"/>
    </source>
</evidence>
<evidence type="ECO:0000313" key="8">
    <source>
        <dbReference type="EMBL" id="MBY17171.1"/>
    </source>
</evidence>
<accession>A0A2S2NJ07</accession>
<reference evidence="8" key="1">
    <citation type="submission" date="2018-04" db="EMBL/GenBank/DDBJ databases">
        <title>Transcriptome of Schizaphis graminum biotype I.</title>
        <authorList>
            <person name="Scully E.D."/>
            <person name="Geib S.M."/>
            <person name="Palmer N.A."/>
            <person name="Koch K."/>
            <person name="Bradshaw J."/>
            <person name="Heng-Moss T."/>
            <person name="Sarath G."/>
        </authorList>
    </citation>
    <scope>NUCLEOTIDE SEQUENCE</scope>
</reference>
<keyword evidence="5 6" id="KW-0472">Membrane</keyword>
<evidence type="ECO:0000256" key="4">
    <source>
        <dbReference type="ARBA" id="ARBA00022989"/>
    </source>
</evidence>
<evidence type="ECO:0000256" key="5">
    <source>
        <dbReference type="ARBA" id="ARBA00023136"/>
    </source>
</evidence>
<evidence type="ECO:0000256" key="1">
    <source>
        <dbReference type="ARBA" id="ARBA00004141"/>
    </source>
</evidence>
<dbReference type="InterPro" id="IPR051717">
    <property type="entry name" value="MFS_MFSD6"/>
</dbReference>
<dbReference type="SUPFAM" id="SSF103473">
    <property type="entry name" value="MFS general substrate transporter"/>
    <property type="match status" value="1"/>
</dbReference>
<dbReference type="AlphaFoldDB" id="A0A2S2NJ07"/>
<dbReference type="PANTHER" id="PTHR16172">
    <property type="entry name" value="MAJOR FACILITATOR SUPERFAMILY DOMAIN-CONTAINING PROTEIN 6-LIKE"/>
    <property type="match status" value="1"/>
</dbReference>
<feature type="domain" description="Major facilitator superfamily associated" evidence="7">
    <location>
        <begin position="11"/>
        <end position="146"/>
    </location>
</feature>
<protein>
    <recommendedName>
        <fullName evidence="7">Major facilitator superfamily associated domain-containing protein</fullName>
    </recommendedName>
</protein>